<evidence type="ECO:0000256" key="5">
    <source>
        <dbReference type="ARBA" id="ARBA00022741"/>
    </source>
</evidence>
<keyword evidence="5" id="KW-0547">Nucleotide-binding</keyword>
<proteinExistence type="predicted"/>
<evidence type="ECO:0000256" key="9">
    <source>
        <dbReference type="ARBA" id="ARBA00023136"/>
    </source>
</evidence>
<evidence type="ECO:0000256" key="2">
    <source>
        <dbReference type="ARBA" id="ARBA00022448"/>
    </source>
</evidence>
<feature type="domain" description="ABC transporter" evidence="10">
    <location>
        <begin position="12"/>
        <end position="248"/>
    </location>
</feature>
<evidence type="ECO:0000256" key="7">
    <source>
        <dbReference type="ARBA" id="ARBA00023004"/>
    </source>
</evidence>
<dbReference type="GO" id="GO:0005886">
    <property type="term" value="C:plasma membrane"/>
    <property type="evidence" value="ECO:0007669"/>
    <property type="project" value="UniProtKB-SubCell"/>
</dbReference>
<dbReference type="PROSITE" id="PS00211">
    <property type="entry name" value="ABC_TRANSPORTER_1"/>
    <property type="match status" value="1"/>
</dbReference>
<keyword evidence="9" id="KW-0472">Membrane</keyword>
<sequence length="282" mass="30821">MNHTDLDRPAALRAQDLTMGYDGRVVGEHLDLAVPEGAFTVIIGPNACGKSTLLRSLARLLKPRAGAVLLDGKDIHRMRGRDVATRLGLLPQSAVAPAGITVFDLVRRGRYPHQSILTRWSEADERTVRRALEQTDLVDLADRPIDELSGGQRQRAWVAMTLAQDSRILLLDEPTTFLDIAHQIGLLDLFATLNRCDGRTIVAVLHDINHAARYADHLVVMSSGRIVAQGSPRTVLTTELLADVFDIDAAIIEDPLNGGPHVITRHHGHSAPVDDPIRKVTA</sequence>
<evidence type="ECO:0000256" key="3">
    <source>
        <dbReference type="ARBA" id="ARBA00022475"/>
    </source>
</evidence>
<accession>A0A1T4Z690</accession>
<keyword evidence="6 11" id="KW-0067">ATP-binding</keyword>
<evidence type="ECO:0000256" key="6">
    <source>
        <dbReference type="ARBA" id="ARBA00022840"/>
    </source>
</evidence>
<dbReference type="STRING" id="1736691.SAMN06295964_2713"/>
<keyword evidence="12" id="KW-1185">Reference proteome</keyword>
<evidence type="ECO:0000259" key="10">
    <source>
        <dbReference type="PROSITE" id="PS50893"/>
    </source>
</evidence>
<dbReference type="InterPro" id="IPR003593">
    <property type="entry name" value="AAA+_ATPase"/>
</dbReference>
<dbReference type="Gene3D" id="3.40.50.300">
    <property type="entry name" value="P-loop containing nucleotide triphosphate hydrolases"/>
    <property type="match status" value="1"/>
</dbReference>
<dbReference type="Pfam" id="PF00005">
    <property type="entry name" value="ABC_tran"/>
    <property type="match status" value="1"/>
</dbReference>
<keyword evidence="4" id="KW-0410">Iron transport</keyword>
<keyword evidence="3" id="KW-1003">Cell membrane</keyword>
<dbReference type="SUPFAM" id="SSF52540">
    <property type="entry name" value="P-loop containing nucleoside triphosphate hydrolases"/>
    <property type="match status" value="1"/>
</dbReference>
<dbReference type="InterPro" id="IPR027417">
    <property type="entry name" value="P-loop_NTPase"/>
</dbReference>
<keyword evidence="7" id="KW-0408">Iron</keyword>
<evidence type="ECO:0000313" key="11">
    <source>
        <dbReference type="EMBL" id="SKB09466.1"/>
    </source>
</evidence>
<dbReference type="PROSITE" id="PS50893">
    <property type="entry name" value="ABC_TRANSPORTER_2"/>
    <property type="match status" value="1"/>
</dbReference>
<dbReference type="EMBL" id="LT796768">
    <property type="protein sequence ID" value="SKB09466.1"/>
    <property type="molecule type" value="Genomic_DNA"/>
</dbReference>
<evidence type="ECO:0000313" key="12">
    <source>
        <dbReference type="Proteomes" id="UP000191040"/>
    </source>
</evidence>
<evidence type="ECO:0000256" key="1">
    <source>
        <dbReference type="ARBA" id="ARBA00004202"/>
    </source>
</evidence>
<dbReference type="AlphaFoldDB" id="A0A1T4Z690"/>
<gene>
    <name evidence="11" type="ORF">SAMN06295964_2713</name>
</gene>
<dbReference type="SMART" id="SM00382">
    <property type="entry name" value="AAA"/>
    <property type="match status" value="1"/>
</dbReference>
<dbReference type="GO" id="GO:0016887">
    <property type="term" value="F:ATP hydrolysis activity"/>
    <property type="evidence" value="ECO:0007669"/>
    <property type="project" value="InterPro"/>
</dbReference>
<dbReference type="PANTHER" id="PTHR42771">
    <property type="entry name" value="IRON(3+)-HYDROXAMATE IMPORT ATP-BINDING PROTEIN FHUC"/>
    <property type="match status" value="1"/>
</dbReference>
<dbReference type="RefSeq" id="WP_231948760.1">
    <property type="nucleotide sequence ID" value="NZ_LT796768.1"/>
</dbReference>
<reference evidence="12" key="1">
    <citation type="submission" date="2017-02" db="EMBL/GenBank/DDBJ databases">
        <authorList>
            <person name="Varghese N."/>
            <person name="Submissions S."/>
        </authorList>
    </citation>
    <scope>NUCLEOTIDE SEQUENCE [LARGE SCALE GENOMIC DNA]</scope>
    <source>
        <strain evidence="12">9H-4</strain>
    </source>
</reference>
<evidence type="ECO:0000256" key="8">
    <source>
        <dbReference type="ARBA" id="ARBA00023065"/>
    </source>
</evidence>
<keyword evidence="2" id="KW-0813">Transport</keyword>
<dbReference type="CDD" id="cd03214">
    <property type="entry name" value="ABC_Iron-Siderophores_B12_Hemin"/>
    <property type="match status" value="1"/>
</dbReference>
<dbReference type="GO" id="GO:0006826">
    <property type="term" value="P:iron ion transport"/>
    <property type="evidence" value="ECO:0007669"/>
    <property type="project" value="UniProtKB-KW"/>
</dbReference>
<dbReference type="GO" id="GO:0005524">
    <property type="term" value="F:ATP binding"/>
    <property type="evidence" value="ECO:0007669"/>
    <property type="project" value="UniProtKB-KW"/>
</dbReference>
<dbReference type="InterPro" id="IPR051535">
    <property type="entry name" value="Siderophore_ABC-ATPase"/>
</dbReference>
<dbReference type="FunFam" id="3.40.50.300:FF:000134">
    <property type="entry name" value="Iron-enterobactin ABC transporter ATP-binding protein"/>
    <property type="match status" value="1"/>
</dbReference>
<dbReference type="PANTHER" id="PTHR42771:SF2">
    <property type="entry name" value="IRON(3+)-HYDROXAMATE IMPORT ATP-BINDING PROTEIN FHUC"/>
    <property type="match status" value="1"/>
</dbReference>
<evidence type="ECO:0000256" key="4">
    <source>
        <dbReference type="ARBA" id="ARBA00022496"/>
    </source>
</evidence>
<comment type="subcellular location">
    <subcellularLocation>
        <location evidence="1">Cell membrane</location>
        <topology evidence="1">Peripheral membrane protein</topology>
    </subcellularLocation>
</comment>
<keyword evidence="8" id="KW-0406">Ion transport</keyword>
<organism evidence="11 12">
    <name type="scientific">Aeromicrobium choanae</name>
    <dbReference type="NCBI Taxonomy" id="1736691"/>
    <lineage>
        <taxon>Bacteria</taxon>
        <taxon>Bacillati</taxon>
        <taxon>Actinomycetota</taxon>
        <taxon>Actinomycetes</taxon>
        <taxon>Propionibacteriales</taxon>
        <taxon>Nocardioidaceae</taxon>
        <taxon>Aeromicrobium</taxon>
    </lineage>
</organism>
<dbReference type="InterPro" id="IPR017871">
    <property type="entry name" value="ABC_transporter-like_CS"/>
</dbReference>
<name>A0A1T4Z690_9ACTN</name>
<dbReference type="InterPro" id="IPR003439">
    <property type="entry name" value="ABC_transporter-like_ATP-bd"/>
</dbReference>
<protein>
    <submittedName>
        <fullName evidence="11">Iron complex transport system ATP-binding protein</fullName>
    </submittedName>
</protein>
<dbReference type="Proteomes" id="UP000191040">
    <property type="component" value="Chromosome I"/>
</dbReference>